<organism evidence="1">
    <name type="scientific">Petromyces alliaceus</name>
    <name type="common">Aspergillus alliaceus</name>
    <dbReference type="NCBI Taxonomy" id="209559"/>
    <lineage>
        <taxon>Eukaryota</taxon>
        <taxon>Fungi</taxon>
        <taxon>Dikarya</taxon>
        <taxon>Ascomycota</taxon>
        <taxon>Pezizomycotina</taxon>
        <taxon>Eurotiomycetes</taxon>
        <taxon>Eurotiomycetidae</taxon>
        <taxon>Eurotiales</taxon>
        <taxon>Aspergillaceae</taxon>
        <taxon>Aspergillus</taxon>
        <taxon>Aspergillus subgen. Circumdati</taxon>
    </lineage>
</organism>
<dbReference type="Proteomes" id="UP000326877">
    <property type="component" value="Unassembled WGS sequence"/>
</dbReference>
<protein>
    <submittedName>
        <fullName evidence="1">Uncharacterized protein</fullName>
    </submittedName>
</protein>
<dbReference type="OrthoDB" id="4493981at2759"/>
<reference evidence="1" key="1">
    <citation type="submission" date="2019-04" db="EMBL/GenBank/DDBJ databases">
        <title>Friends and foes A comparative genomics studyof 23 Aspergillus species from section Flavi.</title>
        <authorList>
            <consortium name="DOE Joint Genome Institute"/>
            <person name="Kjaerbolling I."/>
            <person name="Vesth T."/>
            <person name="Frisvad J.C."/>
            <person name="Nybo J.L."/>
            <person name="Theobald S."/>
            <person name="Kildgaard S."/>
            <person name="Isbrandt T."/>
            <person name="Kuo A."/>
            <person name="Sato A."/>
            <person name="Lyhne E.K."/>
            <person name="Kogle M.E."/>
            <person name="Wiebenga A."/>
            <person name="Kun R.S."/>
            <person name="Lubbers R.J."/>
            <person name="Makela M.R."/>
            <person name="Barry K."/>
            <person name="Chovatia M."/>
            <person name="Clum A."/>
            <person name="Daum C."/>
            <person name="Haridas S."/>
            <person name="He G."/>
            <person name="LaButti K."/>
            <person name="Lipzen A."/>
            <person name="Mondo S."/>
            <person name="Riley R."/>
            <person name="Salamov A."/>
            <person name="Simmons B.A."/>
            <person name="Magnuson J.K."/>
            <person name="Henrissat B."/>
            <person name="Mortensen U.H."/>
            <person name="Larsen T.O."/>
            <person name="Devries R.P."/>
            <person name="Grigoriev I.V."/>
            <person name="Machida M."/>
            <person name="Baker S.E."/>
            <person name="Andersen M.R."/>
        </authorList>
    </citation>
    <scope>NUCLEOTIDE SEQUENCE [LARGE SCALE GENOMIC DNA]</scope>
    <source>
        <strain evidence="1">IBT 14317</strain>
    </source>
</reference>
<sequence length="127" mass="13531">MSAPLNSSHPAALVSGMLLHVSYVERFVPNFQNSVEKFILEAEASLTEAISSLQAAKNSLHLIGPLSGMPGTLLSAQVRHSGLVMGHRQLESSAEISREAIESLKTAVSLISSRWGEAEDGNPLRAP</sequence>
<dbReference type="EMBL" id="ML735218">
    <property type="protein sequence ID" value="KAE8395560.1"/>
    <property type="molecule type" value="Genomic_DNA"/>
</dbReference>
<evidence type="ECO:0000313" key="1">
    <source>
        <dbReference type="EMBL" id="KAE8395560.1"/>
    </source>
</evidence>
<accession>A0A5N7CMT2</accession>
<proteinExistence type="predicted"/>
<gene>
    <name evidence="1" type="ORF">BDV23DRAFT_178612</name>
</gene>
<dbReference type="AlphaFoldDB" id="A0A5N7CMT2"/>
<name>A0A5N7CMT2_PETAA</name>